<evidence type="ECO:0000256" key="8">
    <source>
        <dbReference type="ARBA" id="ARBA00022777"/>
    </source>
</evidence>
<keyword evidence="11 12" id="KW-0472">Membrane</keyword>
<comment type="catalytic activity">
    <reaction evidence="1">
        <text>ATP + protein L-histidine = ADP + protein N-phospho-L-histidine.</text>
        <dbReference type="EC" id="2.7.13.3"/>
    </reaction>
</comment>
<evidence type="ECO:0000256" key="10">
    <source>
        <dbReference type="ARBA" id="ARBA00023012"/>
    </source>
</evidence>
<evidence type="ECO:0000313" key="15">
    <source>
        <dbReference type="Proteomes" id="UP000779508"/>
    </source>
</evidence>
<evidence type="ECO:0000256" key="9">
    <source>
        <dbReference type="ARBA" id="ARBA00022840"/>
    </source>
</evidence>
<keyword evidence="8 14" id="KW-0418">Kinase</keyword>
<reference evidence="14 15" key="1">
    <citation type="submission" date="2021-06" db="EMBL/GenBank/DDBJ databases">
        <authorList>
            <person name="Sun Q."/>
            <person name="Li D."/>
        </authorList>
    </citation>
    <scope>NUCLEOTIDE SEQUENCE [LARGE SCALE GENOMIC DNA]</scope>
    <source>
        <strain evidence="14 15">MSJ-5</strain>
    </source>
</reference>
<feature type="transmembrane region" description="Helical" evidence="12">
    <location>
        <begin position="66"/>
        <end position="94"/>
    </location>
</feature>
<evidence type="ECO:0000313" key="14">
    <source>
        <dbReference type="EMBL" id="MBU5676314.1"/>
    </source>
</evidence>
<dbReference type="EC" id="2.7.13.3" evidence="3"/>
<dbReference type="Pfam" id="PF02518">
    <property type="entry name" value="HATPase_c"/>
    <property type="match status" value="1"/>
</dbReference>
<evidence type="ECO:0000256" key="12">
    <source>
        <dbReference type="SAM" id="Phobius"/>
    </source>
</evidence>
<dbReference type="PANTHER" id="PTHR45528:SF1">
    <property type="entry name" value="SENSOR HISTIDINE KINASE CPXA"/>
    <property type="match status" value="1"/>
</dbReference>
<dbReference type="GO" id="GO:0016301">
    <property type="term" value="F:kinase activity"/>
    <property type="evidence" value="ECO:0007669"/>
    <property type="project" value="UniProtKB-KW"/>
</dbReference>
<keyword evidence="5" id="KW-0597">Phosphoprotein</keyword>
<sequence length="444" mass="51281">MDKNIKRRIKLKYILENIYFEILLLYIVLIFAVGMPLLRGIIVGIARLPIISLLVRMLERIELGRIIRFLISVEVMAMLSLILMLIIILIIVIIRLKRRIFLKTLLLYNIFKNYNNDFKVYTGVVFPIILSVVYFLNYFFYYSFTYKNTIRLIIVLIITISLLNYTEQISIIMHNIKNISSHEKHHIAVGCPSLFTIESIRMLDNIDEDVQMSIDGQLKSERLKTELITNISHDLKTPLTSIINYTDLLKSHDFEDNTVLSYINALDRNSQRLKLLITDLVEASKTETGNVNIHLEKLELNELISQVYGEFDIIFNEKNISFIFNPENDVFVLADGNHLGRVLENIIGNASKYTLENTRIYGIVKEEDEFVSFSLKNVSKDELNISPDELMEQFVRGERSRHTEGSGLGLYIAKNLMQLMNGELVLAINGDLLEVKLLIPKANK</sequence>
<evidence type="ECO:0000256" key="6">
    <source>
        <dbReference type="ARBA" id="ARBA00022679"/>
    </source>
</evidence>
<organism evidence="14 15">
    <name type="scientific">Alkaliphilus flagellatus</name>
    <dbReference type="NCBI Taxonomy" id="2841507"/>
    <lineage>
        <taxon>Bacteria</taxon>
        <taxon>Bacillati</taxon>
        <taxon>Bacillota</taxon>
        <taxon>Clostridia</taxon>
        <taxon>Peptostreptococcales</taxon>
        <taxon>Natronincolaceae</taxon>
        <taxon>Alkaliphilus</taxon>
    </lineage>
</organism>
<dbReference type="InterPro" id="IPR003661">
    <property type="entry name" value="HisK_dim/P_dom"/>
</dbReference>
<keyword evidence="7" id="KW-0547">Nucleotide-binding</keyword>
<dbReference type="SMART" id="SM00388">
    <property type="entry name" value="HisKA"/>
    <property type="match status" value="1"/>
</dbReference>
<evidence type="ECO:0000256" key="3">
    <source>
        <dbReference type="ARBA" id="ARBA00012438"/>
    </source>
</evidence>
<dbReference type="Proteomes" id="UP000779508">
    <property type="component" value="Unassembled WGS sequence"/>
</dbReference>
<evidence type="ECO:0000256" key="5">
    <source>
        <dbReference type="ARBA" id="ARBA00022553"/>
    </source>
</evidence>
<keyword evidence="15" id="KW-1185">Reference proteome</keyword>
<dbReference type="SMART" id="SM00387">
    <property type="entry name" value="HATPase_c"/>
    <property type="match status" value="1"/>
</dbReference>
<evidence type="ECO:0000256" key="11">
    <source>
        <dbReference type="ARBA" id="ARBA00023136"/>
    </source>
</evidence>
<protein>
    <recommendedName>
        <fullName evidence="3">histidine kinase</fullName>
        <ecNumber evidence="3">2.7.13.3</ecNumber>
    </recommendedName>
</protein>
<keyword evidence="12" id="KW-1133">Transmembrane helix</keyword>
<evidence type="ECO:0000256" key="7">
    <source>
        <dbReference type="ARBA" id="ARBA00022741"/>
    </source>
</evidence>
<dbReference type="CDD" id="cd00082">
    <property type="entry name" value="HisKA"/>
    <property type="match status" value="1"/>
</dbReference>
<dbReference type="PANTHER" id="PTHR45528">
    <property type="entry name" value="SENSOR HISTIDINE KINASE CPXA"/>
    <property type="match status" value="1"/>
</dbReference>
<dbReference type="PROSITE" id="PS50109">
    <property type="entry name" value="HIS_KIN"/>
    <property type="match status" value="1"/>
</dbReference>
<name>A0ABS6G1F7_9FIRM</name>
<feature type="transmembrane region" description="Helical" evidence="12">
    <location>
        <begin position="148"/>
        <end position="165"/>
    </location>
</feature>
<accession>A0ABS6G1F7</accession>
<comment type="caution">
    <text evidence="14">The sequence shown here is derived from an EMBL/GenBank/DDBJ whole genome shotgun (WGS) entry which is preliminary data.</text>
</comment>
<evidence type="ECO:0000256" key="2">
    <source>
        <dbReference type="ARBA" id="ARBA00004651"/>
    </source>
</evidence>
<evidence type="ECO:0000256" key="1">
    <source>
        <dbReference type="ARBA" id="ARBA00000085"/>
    </source>
</evidence>
<dbReference type="InterPro" id="IPR003594">
    <property type="entry name" value="HATPase_dom"/>
</dbReference>
<dbReference type="InterPro" id="IPR005467">
    <property type="entry name" value="His_kinase_dom"/>
</dbReference>
<evidence type="ECO:0000256" key="4">
    <source>
        <dbReference type="ARBA" id="ARBA00022475"/>
    </source>
</evidence>
<feature type="transmembrane region" description="Helical" evidence="12">
    <location>
        <begin position="20"/>
        <end position="46"/>
    </location>
</feature>
<dbReference type="InterPro" id="IPR050398">
    <property type="entry name" value="HssS/ArlS-like"/>
</dbReference>
<dbReference type="Pfam" id="PF00512">
    <property type="entry name" value="HisKA"/>
    <property type="match status" value="1"/>
</dbReference>
<gene>
    <name evidence="14" type="ORF">KQI88_07785</name>
</gene>
<comment type="subcellular location">
    <subcellularLocation>
        <location evidence="2">Cell membrane</location>
        <topology evidence="2">Multi-pass membrane protein</topology>
    </subcellularLocation>
</comment>
<proteinExistence type="predicted"/>
<feature type="domain" description="Histidine kinase" evidence="13">
    <location>
        <begin position="230"/>
        <end position="443"/>
    </location>
</feature>
<evidence type="ECO:0000259" key="13">
    <source>
        <dbReference type="PROSITE" id="PS50109"/>
    </source>
</evidence>
<keyword evidence="9" id="KW-0067">ATP-binding</keyword>
<keyword evidence="12" id="KW-0812">Transmembrane</keyword>
<keyword evidence="10" id="KW-0902">Two-component regulatory system</keyword>
<keyword evidence="4" id="KW-1003">Cell membrane</keyword>
<feature type="transmembrane region" description="Helical" evidence="12">
    <location>
        <begin position="120"/>
        <end position="142"/>
    </location>
</feature>
<keyword evidence="6" id="KW-0808">Transferase</keyword>
<dbReference type="EMBL" id="JAHLQK010000003">
    <property type="protein sequence ID" value="MBU5676314.1"/>
    <property type="molecule type" value="Genomic_DNA"/>
</dbReference>
<dbReference type="RefSeq" id="WP_216415995.1">
    <property type="nucleotide sequence ID" value="NZ_JAHLQK010000003.1"/>
</dbReference>